<evidence type="ECO:0000313" key="7">
    <source>
        <dbReference type="EMBL" id="RFU25169.1"/>
    </source>
</evidence>
<dbReference type="Pfam" id="PF07690">
    <property type="entry name" value="MFS_1"/>
    <property type="match status" value="1"/>
</dbReference>
<feature type="transmembrane region" description="Helical" evidence="6">
    <location>
        <begin position="6"/>
        <end position="29"/>
    </location>
</feature>
<dbReference type="SUPFAM" id="SSF103473">
    <property type="entry name" value="MFS general substrate transporter"/>
    <property type="match status" value="1"/>
</dbReference>
<feature type="transmembrane region" description="Helical" evidence="6">
    <location>
        <begin position="177"/>
        <end position="196"/>
    </location>
</feature>
<evidence type="ECO:0008006" key="9">
    <source>
        <dbReference type="Google" id="ProtNLM"/>
    </source>
</evidence>
<evidence type="ECO:0000256" key="4">
    <source>
        <dbReference type="ARBA" id="ARBA00022989"/>
    </source>
</evidence>
<feature type="transmembrane region" description="Helical" evidence="6">
    <location>
        <begin position="73"/>
        <end position="93"/>
    </location>
</feature>
<feature type="non-terminal residue" evidence="7">
    <location>
        <position position="537"/>
    </location>
</feature>
<keyword evidence="8" id="KW-1185">Reference proteome</keyword>
<keyword evidence="5 6" id="KW-0472">Membrane</keyword>
<feature type="transmembrane region" description="Helical" evidence="6">
    <location>
        <begin position="41"/>
        <end position="61"/>
    </location>
</feature>
<dbReference type="Proteomes" id="UP000258309">
    <property type="component" value="Unassembled WGS sequence"/>
</dbReference>
<dbReference type="AlphaFoldDB" id="A0A3E2GVM8"/>
<evidence type="ECO:0000256" key="1">
    <source>
        <dbReference type="ARBA" id="ARBA00004141"/>
    </source>
</evidence>
<keyword evidence="4 6" id="KW-1133">Transmembrane helix</keyword>
<evidence type="ECO:0000256" key="5">
    <source>
        <dbReference type="ARBA" id="ARBA00023136"/>
    </source>
</evidence>
<dbReference type="PANTHER" id="PTHR43791:SF50">
    <property type="entry name" value="TRANSPORTER, PUTATIVE (AFU_ORTHOLOGUE AFUA_2G00840)-RELATED"/>
    <property type="match status" value="1"/>
</dbReference>
<sequence length="537" mass="60244">MGWVPTCRILLGCVEAGFFPSAIFYLTLFYTREEIAKRISIFYMMGFVANAVSGLIAYSVFQWKNMPLYDWQYLFIIEGVMTTVLAICAFMLLPQGVSQSRYFNEEEGKCSKIRLALYTESQEAKFTWRAALLPLFHWQTWMFGAMALGYGVACASISNFLPTIIKRLATNTVRANLLTIAPNISGGLFMVVCWISDRYQQRALCAIGATIISMIGFIVLGTADLVHHTGAGYFCTFLLTFGTFTPAVIVPAWLSSNQSSLSGRATQLGLIAGLQNIGGIISSESFRSQDSPVYAPALIVSACFQGFMILSATGAYLYYRQMNRKLDSGEIAFITGREDYPEFRNIMGGRKSTISGSYLIAASTWATPHKSPGPLIDVLEVLWKVRAGKTSSIATFVQDNEPYDSSGAGISSAFVLLQRFIERGVYLLSKKKARKIHIRTLVMHLNISEEIGEDFDNFSIQGVVREIIEFLDEWMLGIKFVRWDMEARLRETVQFKLFASKIDRVQLLANGVLKHEWEVREMVAKREDIESVRYATL</sequence>
<dbReference type="FunFam" id="1.20.1250.20:FF:000013">
    <property type="entry name" value="MFS general substrate transporter"/>
    <property type="match status" value="1"/>
</dbReference>
<feature type="non-terminal residue" evidence="7">
    <location>
        <position position="1"/>
    </location>
</feature>
<dbReference type="InterPro" id="IPR011701">
    <property type="entry name" value="MFS"/>
</dbReference>
<dbReference type="InterPro" id="IPR036259">
    <property type="entry name" value="MFS_trans_sf"/>
</dbReference>
<gene>
    <name evidence="7" type="ORF">B7463_g11168</name>
</gene>
<reference evidence="7 8" key="1">
    <citation type="submission" date="2018-05" db="EMBL/GenBank/DDBJ databases">
        <title>Draft genome sequence of Scytalidium lignicola DSM 105466, a ubiquitous saprotrophic fungus.</title>
        <authorList>
            <person name="Buettner E."/>
            <person name="Gebauer A.M."/>
            <person name="Hofrichter M."/>
            <person name="Liers C."/>
            <person name="Kellner H."/>
        </authorList>
    </citation>
    <scope>NUCLEOTIDE SEQUENCE [LARGE SCALE GENOMIC DNA]</scope>
    <source>
        <strain evidence="7 8">DSM 105466</strain>
    </source>
</reference>
<dbReference type="EMBL" id="NCSJ02000357">
    <property type="protein sequence ID" value="RFU25169.1"/>
    <property type="molecule type" value="Genomic_DNA"/>
</dbReference>
<comment type="subcellular location">
    <subcellularLocation>
        <location evidence="1">Membrane</location>
        <topology evidence="1">Multi-pass membrane protein</topology>
    </subcellularLocation>
</comment>
<dbReference type="PANTHER" id="PTHR43791">
    <property type="entry name" value="PERMEASE-RELATED"/>
    <property type="match status" value="1"/>
</dbReference>
<evidence type="ECO:0000256" key="6">
    <source>
        <dbReference type="SAM" id="Phobius"/>
    </source>
</evidence>
<dbReference type="OrthoDB" id="2985014at2759"/>
<feature type="transmembrane region" description="Helical" evidence="6">
    <location>
        <begin position="231"/>
        <end position="254"/>
    </location>
</feature>
<comment type="caution">
    <text evidence="7">The sequence shown here is derived from an EMBL/GenBank/DDBJ whole genome shotgun (WGS) entry which is preliminary data.</text>
</comment>
<feature type="transmembrane region" description="Helical" evidence="6">
    <location>
        <begin position="141"/>
        <end position="165"/>
    </location>
</feature>
<proteinExistence type="predicted"/>
<evidence type="ECO:0000313" key="8">
    <source>
        <dbReference type="Proteomes" id="UP000258309"/>
    </source>
</evidence>
<dbReference type="GO" id="GO:0016020">
    <property type="term" value="C:membrane"/>
    <property type="evidence" value="ECO:0007669"/>
    <property type="project" value="UniProtKB-SubCell"/>
</dbReference>
<dbReference type="Gene3D" id="1.20.1250.20">
    <property type="entry name" value="MFS general substrate transporter like domains"/>
    <property type="match status" value="2"/>
</dbReference>
<dbReference type="GO" id="GO:0022857">
    <property type="term" value="F:transmembrane transporter activity"/>
    <property type="evidence" value="ECO:0007669"/>
    <property type="project" value="InterPro"/>
</dbReference>
<keyword evidence="3 6" id="KW-0812">Transmembrane</keyword>
<feature type="transmembrane region" description="Helical" evidence="6">
    <location>
        <begin position="203"/>
        <end position="225"/>
    </location>
</feature>
<feature type="transmembrane region" description="Helical" evidence="6">
    <location>
        <begin position="293"/>
        <end position="319"/>
    </location>
</feature>
<keyword evidence="2" id="KW-0813">Transport</keyword>
<evidence type="ECO:0000256" key="3">
    <source>
        <dbReference type="ARBA" id="ARBA00022692"/>
    </source>
</evidence>
<organism evidence="7 8">
    <name type="scientific">Scytalidium lignicola</name>
    <name type="common">Hyphomycete</name>
    <dbReference type="NCBI Taxonomy" id="5539"/>
    <lineage>
        <taxon>Eukaryota</taxon>
        <taxon>Fungi</taxon>
        <taxon>Dikarya</taxon>
        <taxon>Ascomycota</taxon>
        <taxon>Pezizomycotina</taxon>
        <taxon>Leotiomycetes</taxon>
        <taxon>Leotiomycetes incertae sedis</taxon>
        <taxon>Scytalidium</taxon>
    </lineage>
</organism>
<protein>
    <recommendedName>
        <fullName evidence="9">Major facilitator superfamily (MFS) profile domain-containing protein</fullName>
    </recommendedName>
</protein>
<accession>A0A3E2GVM8</accession>
<evidence type="ECO:0000256" key="2">
    <source>
        <dbReference type="ARBA" id="ARBA00022448"/>
    </source>
</evidence>
<name>A0A3E2GVM8_SCYLI</name>